<dbReference type="HOGENOM" id="CLU_3161797_0_0_6"/>
<evidence type="ECO:0000313" key="2">
    <source>
        <dbReference type="EMBL" id="CAG75099.1"/>
    </source>
</evidence>
<keyword evidence="3" id="KW-1185">Reference proteome</keyword>
<reference evidence="2" key="1">
    <citation type="submission" date="2004-02" db="EMBL/GenBank/DDBJ databases">
        <title>The genome sequence of the enterobacterial phytopathogen Erwinia carotovora subsp. atroseptica SCRI1043 and functional genomic identification of novel virulence factors.</title>
        <authorList>
            <person name="Bell K.S."/>
            <person name="Sebaihia M."/>
            <person name="Pritchard L."/>
            <person name="Holden M."/>
            <person name="Hyman L.J."/>
            <person name="Holeva M.C."/>
            <person name="Thomson N.R."/>
            <person name="Bentley S.D."/>
            <person name="Churcher C."/>
            <person name="Mungall K."/>
            <person name="Atkin R."/>
            <person name="Bason N."/>
            <person name="Brooks K."/>
            <person name="Chillingworth T."/>
            <person name="Clark K."/>
            <person name="Doggett J."/>
            <person name="Fraser A."/>
            <person name="Hance Z."/>
            <person name="Hauser H."/>
            <person name="Jagels K."/>
            <person name="Moule S."/>
            <person name="Norbertczak H."/>
            <person name="Ormond D."/>
            <person name="Price C."/>
            <person name="Quail M.A."/>
            <person name="Sanders M."/>
            <person name="Walker D."/>
            <person name="Whitehead S."/>
            <person name="Salmond G.P.C."/>
            <person name="Birch P.R.J."/>
            <person name="Barrell B.G."/>
            <person name="Parkhill J."/>
            <person name="Toth I.K."/>
        </authorList>
    </citation>
    <scope>NUCLEOTIDE SEQUENCE</scope>
    <source>
        <strain evidence="2">SCRI1043</strain>
    </source>
</reference>
<dbReference type="KEGG" id="eca:ECA2198"/>
<sequence length="102" mass="9931">MGAIEAIPVPPDDAAGSNAQSRASFIALLGVAGPPMAAAFFGARWGSSMSYAQVNGGGSVNRPGPQGQPPGSWSGAAPPAASTVNAAHSNLGGYRSSAQVPP</sequence>
<feature type="region of interest" description="Disordered" evidence="1">
    <location>
        <begin position="52"/>
        <end position="102"/>
    </location>
</feature>
<evidence type="ECO:0000313" key="3">
    <source>
        <dbReference type="Proteomes" id="UP000007966"/>
    </source>
</evidence>
<gene>
    <name evidence="2" type="ordered locus">ECA2198</name>
</gene>
<protein>
    <submittedName>
        <fullName evidence="2">Uncharacterized protein</fullName>
    </submittedName>
</protein>
<dbReference type="EMBL" id="BX950851">
    <property type="protein sequence ID" value="CAG75099.1"/>
    <property type="molecule type" value="Genomic_DNA"/>
</dbReference>
<dbReference type="Proteomes" id="UP000007966">
    <property type="component" value="Chromosome"/>
</dbReference>
<accession>Q6D544</accession>
<evidence type="ECO:0000256" key="1">
    <source>
        <dbReference type="SAM" id="MobiDB-lite"/>
    </source>
</evidence>
<organism evidence="2 3">
    <name type="scientific">Pectobacterium atrosepticum (strain SCRI 1043 / ATCC BAA-672)</name>
    <name type="common">Erwinia carotovora subsp. atroseptica</name>
    <dbReference type="NCBI Taxonomy" id="218491"/>
    <lineage>
        <taxon>Bacteria</taxon>
        <taxon>Pseudomonadati</taxon>
        <taxon>Pseudomonadota</taxon>
        <taxon>Gammaproteobacteria</taxon>
        <taxon>Enterobacterales</taxon>
        <taxon>Pectobacteriaceae</taxon>
        <taxon>Pectobacterium</taxon>
    </lineage>
</organism>
<dbReference type="AlphaFoldDB" id="Q6D544"/>
<name>Q6D544_PECAS</name>
<feature type="compositionally biased region" description="Low complexity" evidence="1">
    <location>
        <begin position="63"/>
        <end position="81"/>
    </location>
</feature>
<proteinExistence type="predicted"/>
<feature type="non-terminal residue" evidence="2">
    <location>
        <position position="1"/>
    </location>
</feature>
<dbReference type="STRING" id="218491.ECA2198"/>